<dbReference type="EMBL" id="JASBWS010000101">
    <property type="protein sequence ID" value="KAJ9097577.1"/>
    <property type="molecule type" value="Genomic_DNA"/>
</dbReference>
<gene>
    <name evidence="1" type="ORF">QFC20_006153</name>
</gene>
<accession>A0ACC2VG91</accession>
<evidence type="ECO:0000313" key="2">
    <source>
        <dbReference type="Proteomes" id="UP001230649"/>
    </source>
</evidence>
<dbReference type="Proteomes" id="UP001230649">
    <property type="component" value="Unassembled WGS sequence"/>
</dbReference>
<protein>
    <submittedName>
        <fullName evidence="1">Uncharacterized protein</fullName>
    </submittedName>
</protein>
<evidence type="ECO:0000313" key="1">
    <source>
        <dbReference type="EMBL" id="KAJ9097577.1"/>
    </source>
</evidence>
<keyword evidence="2" id="KW-1185">Reference proteome</keyword>
<reference evidence="1" key="1">
    <citation type="submission" date="2023-04" db="EMBL/GenBank/DDBJ databases">
        <title>Draft Genome sequencing of Naganishia species isolated from polar environments using Oxford Nanopore Technology.</title>
        <authorList>
            <person name="Leo P."/>
            <person name="Venkateswaran K."/>
        </authorList>
    </citation>
    <scope>NUCLEOTIDE SEQUENCE</scope>
    <source>
        <strain evidence="1">MNA-CCFEE 5262</strain>
    </source>
</reference>
<proteinExistence type="predicted"/>
<sequence>MAASADEIPPVVSEQVVALEDFAGEKRQRFLNIGNIGNVEDRLDEEIQEHAFIIPKDLWSHRRSLFHSPRYRLLRYLTEEFPEKTRFPKAFVVPSLPRPQEKMTKFLRCPFCRINGGKPFRSDSYFANLEEGPSIVRLLGNLQIMTDKANAELWKPRDPSDLHDQDLEEDFSEVSSICSLGFSEGLDWTTGSETGEQQEI</sequence>
<organism evidence="1 2">
    <name type="scientific">Naganishia adeliensis</name>
    <dbReference type="NCBI Taxonomy" id="92952"/>
    <lineage>
        <taxon>Eukaryota</taxon>
        <taxon>Fungi</taxon>
        <taxon>Dikarya</taxon>
        <taxon>Basidiomycota</taxon>
        <taxon>Agaricomycotina</taxon>
        <taxon>Tremellomycetes</taxon>
        <taxon>Filobasidiales</taxon>
        <taxon>Filobasidiaceae</taxon>
        <taxon>Naganishia</taxon>
    </lineage>
</organism>
<comment type="caution">
    <text evidence="1">The sequence shown here is derived from an EMBL/GenBank/DDBJ whole genome shotgun (WGS) entry which is preliminary data.</text>
</comment>
<name>A0ACC2VG91_9TREE</name>